<name>A0A2M9FWR6_9PROT</name>
<comment type="caution">
    <text evidence="4">The sequence shown here is derived from an EMBL/GenBank/DDBJ whole genome shotgun (WGS) entry which is preliminary data.</text>
</comment>
<accession>A0A2M9FWR6</accession>
<dbReference type="GO" id="GO:0050661">
    <property type="term" value="F:NADP binding"/>
    <property type="evidence" value="ECO:0007669"/>
    <property type="project" value="InterPro"/>
</dbReference>
<evidence type="ECO:0000313" key="4">
    <source>
        <dbReference type="EMBL" id="PJK27906.1"/>
    </source>
</evidence>
<dbReference type="InterPro" id="IPR036188">
    <property type="entry name" value="FAD/NAD-bd_sf"/>
</dbReference>
<dbReference type="PANTHER" id="PTHR42877:SF4">
    <property type="entry name" value="FAD_NAD(P)-BINDING DOMAIN-CONTAINING PROTEIN-RELATED"/>
    <property type="match status" value="1"/>
</dbReference>
<keyword evidence="5" id="KW-1185">Reference proteome</keyword>
<dbReference type="InterPro" id="IPR020946">
    <property type="entry name" value="Flavin_mOase-like"/>
</dbReference>
<reference evidence="4 5" key="1">
    <citation type="submission" date="2017-11" db="EMBL/GenBank/DDBJ databases">
        <title>Draft genome sequence of Rhizobiales bacterium SY3-13.</title>
        <authorList>
            <person name="Sun C."/>
        </authorList>
    </citation>
    <scope>NUCLEOTIDE SEQUENCE [LARGE SCALE GENOMIC DNA]</scope>
    <source>
        <strain evidence="4 5">SY3-13</strain>
    </source>
</reference>
<keyword evidence="3" id="KW-0560">Oxidoreductase</keyword>
<dbReference type="SUPFAM" id="SSF51905">
    <property type="entry name" value="FAD/NAD(P)-binding domain"/>
    <property type="match status" value="2"/>
</dbReference>
<evidence type="ECO:0000256" key="2">
    <source>
        <dbReference type="ARBA" id="ARBA00022827"/>
    </source>
</evidence>
<dbReference type="Proteomes" id="UP000229498">
    <property type="component" value="Unassembled WGS sequence"/>
</dbReference>
<proteinExistence type="predicted"/>
<dbReference type="GO" id="GO:0004499">
    <property type="term" value="F:N,N-dimethylaniline monooxygenase activity"/>
    <property type="evidence" value="ECO:0007669"/>
    <property type="project" value="InterPro"/>
</dbReference>
<keyword evidence="4" id="KW-0503">Monooxygenase</keyword>
<sequence>MSEETRADIGILGAGISGVLMGMLYRRAGLDDFIIHEKLPDYGGTWLRNTYPGLCCDVPSHLYSYSFEPNPDWSRLYASQPEIQRYVRACAERHGLPERTRFRAGVETARFEEDSGTWLLEDAEGRRTRHRVLVAATGGLTAPRFPKIGGYDDFEGEFWHSGGWRSDVDLAGKRVAVVGSAASAVQVVPEVARRAARLTVFQRSPNWIVPRGNRPYTTAEKAAFRDRAAWRRHWRELHRRSLLLHRVFHRRPDAQTELRRLCLEPMRAAIADPAIREALTPDYEPGCKRILFSDDYYPALACDHVTLAPRGVKGLSRQGVVDAAGEEHPADIVIFCTGYRLGGREDGSPAVEVYGRDGRRLADAIGERPEAWRGVSTPGFPNHFTVCGINGVAAYTSLFASAEINGAYIVRMTRRALETPGGWIDIDPEATAAYAAGLQDRLQRMSWAGDCTNFYKDAKGRILSFYPGTLGEMRRRAEADDGGSYRVAGG</sequence>
<dbReference type="InterPro" id="IPR051209">
    <property type="entry name" value="FAD-bind_Monooxygenase_sf"/>
</dbReference>
<evidence type="ECO:0000256" key="1">
    <source>
        <dbReference type="ARBA" id="ARBA00022630"/>
    </source>
</evidence>
<dbReference type="Gene3D" id="3.50.50.60">
    <property type="entry name" value="FAD/NAD(P)-binding domain"/>
    <property type="match status" value="2"/>
</dbReference>
<dbReference type="PANTHER" id="PTHR42877">
    <property type="entry name" value="L-ORNITHINE N(5)-MONOOXYGENASE-RELATED"/>
    <property type="match status" value="1"/>
</dbReference>
<keyword evidence="1" id="KW-0285">Flavoprotein</keyword>
<organism evidence="4 5">
    <name type="scientific">Minwuia thermotolerans</name>
    <dbReference type="NCBI Taxonomy" id="2056226"/>
    <lineage>
        <taxon>Bacteria</taxon>
        <taxon>Pseudomonadati</taxon>
        <taxon>Pseudomonadota</taxon>
        <taxon>Alphaproteobacteria</taxon>
        <taxon>Minwuiales</taxon>
        <taxon>Minwuiaceae</taxon>
        <taxon>Minwuia</taxon>
    </lineage>
</organism>
<dbReference type="GO" id="GO:0050660">
    <property type="term" value="F:flavin adenine dinucleotide binding"/>
    <property type="evidence" value="ECO:0007669"/>
    <property type="project" value="InterPro"/>
</dbReference>
<keyword evidence="2" id="KW-0274">FAD</keyword>
<evidence type="ECO:0000256" key="3">
    <source>
        <dbReference type="ARBA" id="ARBA00023002"/>
    </source>
</evidence>
<evidence type="ECO:0000313" key="5">
    <source>
        <dbReference type="Proteomes" id="UP000229498"/>
    </source>
</evidence>
<dbReference type="EMBL" id="PHIG01000052">
    <property type="protein sequence ID" value="PJK27906.1"/>
    <property type="molecule type" value="Genomic_DNA"/>
</dbReference>
<dbReference type="Pfam" id="PF00743">
    <property type="entry name" value="FMO-like"/>
    <property type="match status" value="1"/>
</dbReference>
<dbReference type="OrthoDB" id="312624at2"/>
<dbReference type="RefSeq" id="WP_109794572.1">
    <property type="nucleotide sequence ID" value="NZ_PHIG01000052.1"/>
</dbReference>
<dbReference type="AlphaFoldDB" id="A0A2M9FWR6"/>
<gene>
    <name evidence="4" type="ORF">CVT23_19385</name>
</gene>
<protein>
    <submittedName>
        <fullName evidence="4">4-hydroxyacetophenone monooxygenase</fullName>
    </submittedName>
</protein>